<dbReference type="AlphaFoldDB" id="A0A8T2TWK0"/>
<evidence type="ECO:0000313" key="4">
    <source>
        <dbReference type="Proteomes" id="UP000825935"/>
    </source>
</evidence>
<gene>
    <name evidence="3" type="ORF">KP509_11G082200</name>
</gene>
<dbReference type="OrthoDB" id="65569at2759"/>
<dbReference type="PANTHER" id="PTHR10353">
    <property type="entry name" value="GLYCOSYL HYDROLASE"/>
    <property type="match status" value="1"/>
</dbReference>
<dbReference type="PANTHER" id="PTHR10353:SF310">
    <property type="entry name" value="BETA-GLUCOSIDASE 42"/>
    <property type="match status" value="1"/>
</dbReference>
<sequence>MNEPLQFAYAGHGSGEHAPGRCSDRSWSAVGNSHTEPYIVAHNALLAHAAAVDIYNKKYKADQGGVIGITVDGEWAEPLTDSDDDKEAAQRRMEFQIGWFLDPLFFGDYPATMRKEVGDRLPYFTEDEIKLLRGSTDFLGINHYSTRYVTNSTKEKNQDECDHFDDQRVTTFYEVDGKPIGERAASVWLYIVPWGLKHELLWISQRYNNPIIYITENGMDQEGSEPLEETLNDQLRIRFYEGYLSAVAEAIREGVDVRGYFAWSFVDNFEWAKGYTKRFGIIYIDYQNDLKRIPKASASWWSTLLKSKDH</sequence>
<evidence type="ECO:0000256" key="1">
    <source>
        <dbReference type="ARBA" id="ARBA00010838"/>
    </source>
</evidence>
<keyword evidence="4" id="KW-1185">Reference proteome</keyword>
<dbReference type="InterPro" id="IPR001360">
    <property type="entry name" value="Glyco_hydro_1"/>
</dbReference>
<organism evidence="3 4">
    <name type="scientific">Ceratopteris richardii</name>
    <name type="common">Triangle waterfern</name>
    <dbReference type="NCBI Taxonomy" id="49495"/>
    <lineage>
        <taxon>Eukaryota</taxon>
        <taxon>Viridiplantae</taxon>
        <taxon>Streptophyta</taxon>
        <taxon>Embryophyta</taxon>
        <taxon>Tracheophyta</taxon>
        <taxon>Polypodiopsida</taxon>
        <taxon>Polypodiidae</taxon>
        <taxon>Polypodiales</taxon>
        <taxon>Pteridineae</taxon>
        <taxon>Pteridaceae</taxon>
        <taxon>Parkerioideae</taxon>
        <taxon>Ceratopteris</taxon>
    </lineage>
</organism>
<comment type="similarity">
    <text evidence="1 2">Belongs to the glycosyl hydrolase 1 family.</text>
</comment>
<reference evidence="3" key="1">
    <citation type="submission" date="2021-08" db="EMBL/GenBank/DDBJ databases">
        <title>WGS assembly of Ceratopteris richardii.</title>
        <authorList>
            <person name="Marchant D.B."/>
            <person name="Chen G."/>
            <person name="Jenkins J."/>
            <person name="Shu S."/>
            <person name="Leebens-Mack J."/>
            <person name="Grimwood J."/>
            <person name="Schmutz J."/>
            <person name="Soltis P."/>
            <person name="Soltis D."/>
            <person name="Chen Z.-H."/>
        </authorList>
    </citation>
    <scope>NUCLEOTIDE SEQUENCE</scope>
    <source>
        <strain evidence="3">Whitten #5841</strain>
        <tissue evidence="3">Leaf</tissue>
    </source>
</reference>
<dbReference type="InterPro" id="IPR017853">
    <property type="entry name" value="GH"/>
</dbReference>
<proteinExistence type="inferred from homology"/>
<evidence type="ECO:0000313" key="3">
    <source>
        <dbReference type="EMBL" id="KAH7426036.1"/>
    </source>
</evidence>
<dbReference type="Gene3D" id="3.20.20.80">
    <property type="entry name" value="Glycosidases"/>
    <property type="match status" value="1"/>
</dbReference>
<dbReference type="GO" id="GO:0008422">
    <property type="term" value="F:beta-glucosidase activity"/>
    <property type="evidence" value="ECO:0007669"/>
    <property type="project" value="TreeGrafter"/>
</dbReference>
<dbReference type="EMBL" id="CM035416">
    <property type="protein sequence ID" value="KAH7426036.1"/>
    <property type="molecule type" value="Genomic_DNA"/>
</dbReference>
<protein>
    <recommendedName>
        <fullName evidence="5">Beta-glucosidase</fullName>
    </recommendedName>
</protein>
<dbReference type="PRINTS" id="PR00131">
    <property type="entry name" value="GLHYDRLASE1"/>
</dbReference>
<dbReference type="Proteomes" id="UP000825935">
    <property type="component" value="Chromosome 11"/>
</dbReference>
<dbReference type="SUPFAM" id="SSF51445">
    <property type="entry name" value="(Trans)glycosidases"/>
    <property type="match status" value="1"/>
</dbReference>
<dbReference type="GO" id="GO:0005975">
    <property type="term" value="P:carbohydrate metabolic process"/>
    <property type="evidence" value="ECO:0007669"/>
    <property type="project" value="InterPro"/>
</dbReference>
<evidence type="ECO:0000256" key="2">
    <source>
        <dbReference type="RuleBase" id="RU003690"/>
    </source>
</evidence>
<comment type="caution">
    <text evidence="3">The sequence shown here is derived from an EMBL/GenBank/DDBJ whole genome shotgun (WGS) entry which is preliminary data.</text>
</comment>
<name>A0A8T2TWK0_CERRI</name>
<dbReference type="Pfam" id="PF00232">
    <property type="entry name" value="Glyco_hydro_1"/>
    <property type="match status" value="1"/>
</dbReference>
<evidence type="ECO:0008006" key="5">
    <source>
        <dbReference type="Google" id="ProtNLM"/>
    </source>
</evidence>
<accession>A0A8T2TWK0</accession>